<dbReference type="Pfam" id="PF13398">
    <property type="entry name" value="Peptidase_M50B"/>
    <property type="match status" value="1"/>
</dbReference>
<dbReference type="RefSeq" id="WP_272444997.1">
    <property type="nucleotide sequence ID" value="NZ_JAMQKC010000002.1"/>
</dbReference>
<feature type="transmembrane region" description="Helical" evidence="1">
    <location>
        <begin position="190"/>
        <end position="209"/>
    </location>
</feature>
<name>A0A9X3WAW5_9BACI</name>
<dbReference type="AlphaFoldDB" id="A0A9X3WAW5"/>
<accession>A0A9X3WAW5</accession>
<protein>
    <submittedName>
        <fullName evidence="2">M50 family metallopeptidase</fullName>
    </submittedName>
</protein>
<keyword evidence="1" id="KW-0812">Transmembrane</keyword>
<dbReference type="EMBL" id="JAMQKC010000002">
    <property type="protein sequence ID" value="MDC3416015.1"/>
    <property type="molecule type" value="Genomic_DNA"/>
</dbReference>
<reference evidence="2" key="1">
    <citation type="submission" date="2022-06" db="EMBL/GenBank/DDBJ databases">
        <title>Aquibacillus sp. a new bacterium isolated from soil saline samples.</title>
        <authorList>
            <person name="Galisteo C."/>
            <person name="De La Haba R."/>
            <person name="Sanchez-Porro C."/>
            <person name="Ventosa A."/>
        </authorList>
    </citation>
    <scope>NUCLEOTIDE SEQUENCE</scope>
    <source>
        <strain evidence="2">3ASR75-54</strain>
    </source>
</reference>
<keyword evidence="3" id="KW-1185">Reference proteome</keyword>
<proteinExistence type="predicted"/>
<feature type="transmembrane region" description="Helical" evidence="1">
    <location>
        <begin position="98"/>
        <end position="118"/>
    </location>
</feature>
<dbReference type="InterPro" id="IPR049500">
    <property type="entry name" value="Peptidase_M50B-like"/>
</dbReference>
<dbReference type="Proteomes" id="UP001145069">
    <property type="component" value="Unassembled WGS sequence"/>
</dbReference>
<feature type="transmembrane region" description="Helical" evidence="1">
    <location>
        <begin position="124"/>
        <end position="140"/>
    </location>
</feature>
<keyword evidence="1" id="KW-1133">Transmembrane helix</keyword>
<evidence type="ECO:0000313" key="2">
    <source>
        <dbReference type="EMBL" id="MDC3416015.1"/>
    </source>
</evidence>
<dbReference type="PANTHER" id="PTHR33979:SF2">
    <property type="entry name" value="PEPTIDASE M50B-LIKE-DOMAIN-CONTAINING PROTEIN"/>
    <property type="match status" value="1"/>
</dbReference>
<feature type="transmembrane region" description="Helical" evidence="1">
    <location>
        <begin position="7"/>
        <end position="28"/>
    </location>
</feature>
<feature type="transmembrane region" description="Helical" evidence="1">
    <location>
        <begin position="149"/>
        <end position="170"/>
    </location>
</feature>
<evidence type="ECO:0000313" key="3">
    <source>
        <dbReference type="Proteomes" id="UP001145069"/>
    </source>
</evidence>
<feature type="transmembrane region" description="Helical" evidence="1">
    <location>
        <begin position="69"/>
        <end position="91"/>
    </location>
</feature>
<organism evidence="2 3">
    <name type="scientific">Aquibacillus salsiterrae</name>
    <dbReference type="NCBI Taxonomy" id="2950439"/>
    <lineage>
        <taxon>Bacteria</taxon>
        <taxon>Bacillati</taxon>
        <taxon>Bacillota</taxon>
        <taxon>Bacilli</taxon>
        <taxon>Bacillales</taxon>
        <taxon>Bacillaceae</taxon>
        <taxon>Aquibacillus</taxon>
    </lineage>
</organism>
<keyword evidence="1" id="KW-0472">Membrane</keyword>
<evidence type="ECO:0000256" key="1">
    <source>
        <dbReference type="SAM" id="Phobius"/>
    </source>
</evidence>
<comment type="caution">
    <text evidence="2">The sequence shown here is derived from an EMBL/GenBank/DDBJ whole genome shotgun (WGS) entry which is preliminary data.</text>
</comment>
<sequence length="217" mass="24344">MMERDLIIYIFLAFLLCRIPLVGVYVRLINTVVHEIFHVLVAKLTGGKGYRISLQPDTSGQALVSSSSWLSTIFTAYAGYTGSSIMAFVIFYLLSENYYVAVICLFFGLLLLSALLWIRNFFGVSWALSLAAILGFLLYYEQKDIFIPLAYMIASVILIESVYSALQVMIISFRSPSQAGDAASLQKLTLIPAFLWGMLFFIQALYIGYKTIVNFVI</sequence>
<gene>
    <name evidence="2" type="ORF">NC799_03700</name>
</gene>
<dbReference type="PANTHER" id="PTHR33979">
    <property type="entry name" value="OS02G0221600 PROTEIN"/>
    <property type="match status" value="1"/>
</dbReference>